<protein>
    <recommendedName>
        <fullName evidence="3">Roadblock/LAMTOR2 domain-containing protein</fullName>
    </recommendedName>
</protein>
<dbReference type="EMBL" id="MBDL01000003">
    <property type="protein sequence ID" value="ODA14151.1"/>
    <property type="molecule type" value="Genomic_DNA"/>
</dbReference>
<keyword evidence="2" id="KW-1185">Reference proteome</keyword>
<dbReference type="SUPFAM" id="SSF103196">
    <property type="entry name" value="Roadblock/LC7 domain"/>
    <property type="match status" value="1"/>
</dbReference>
<accession>A0A1C3CZF4</accession>
<dbReference type="AlphaFoldDB" id="A0A1C3CZF4"/>
<organism evidence="1 2">
    <name type="scientific">Acinetobacter celticus</name>
    <dbReference type="NCBI Taxonomy" id="1891224"/>
    <lineage>
        <taxon>Bacteria</taxon>
        <taxon>Pseudomonadati</taxon>
        <taxon>Pseudomonadota</taxon>
        <taxon>Gammaproteobacteria</taxon>
        <taxon>Moraxellales</taxon>
        <taxon>Moraxellaceae</taxon>
        <taxon>Acinetobacter</taxon>
    </lineage>
</organism>
<comment type="caution">
    <text evidence="1">The sequence shown here is derived from an EMBL/GenBank/DDBJ whole genome shotgun (WGS) entry which is preliminary data.</text>
</comment>
<evidence type="ECO:0000313" key="1">
    <source>
        <dbReference type="EMBL" id="ODA14151.1"/>
    </source>
</evidence>
<evidence type="ECO:0000313" key="2">
    <source>
        <dbReference type="Proteomes" id="UP000186553"/>
    </source>
</evidence>
<name>A0A1C3CZF4_9GAMM</name>
<gene>
    <name evidence="1" type="ORF">BBP83_14350</name>
</gene>
<proteinExistence type="predicted"/>
<dbReference type="OrthoDB" id="6647245at2"/>
<dbReference type="RefSeq" id="WP_068886075.1">
    <property type="nucleotide sequence ID" value="NZ_CBCRUU010000013.1"/>
</dbReference>
<dbReference type="Proteomes" id="UP000186553">
    <property type="component" value="Unassembled WGS sequence"/>
</dbReference>
<dbReference type="Gene3D" id="3.30.450.30">
    <property type="entry name" value="Dynein light chain 2a, cytoplasmic"/>
    <property type="match status" value="1"/>
</dbReference>
<evidence type="ECO:0008006" key="3">
    <source>
        <dbReference type="Google" id="ProtNLM"/>
    </source>
</evidence>
<reference evidence="1 2" key="1">
    <citation type="submission" date="2016-07" db="EMBL/GenBank/DDBJ databases">
        <title>Acinetobacter sp. ANC 4603.</title>
        <authorList>
            <person name="Radolfova-Krizova L."/>
            <person name="Nemec A."/>
        </authorList>
    </citation>
    <scope>NUCLEOTIDE SEQUENCE [LARGE SCALE GENOMIC DNA]</scope>
    <source>
        <strain evidence="1 2">ANC 4603</strain>
    </source>
</reference>
<dbReference type="STRING" id="1891224.BBP83_14350"/>
<sequence length="139" mass="15356">MFGIQENRVAPPHLIQKAKTEIQNIMSNTRGIHFIMVCSNDGFELTSLYKKENYNNSKLAAVGSSILAMVTAFTKEIHLTGCQTLTLDAENGKAILSSVASPQHPLIIIVLAEKDVLLGQILYMLKRASHAIETFDTRL</sequence>